<sequence length="274" mass="27672">MTFVTGTHLSGCPRIRGDSRPAVVVTDLDGTLLLSDGSVSERAVAALRAVAAQGTRVVFATARPAWSARGLLSAASGLGAFLVSSNGAVVSDLDGGGVRRIRAMTPATVRAEIATLGQRPWAVDREHDRLIGPGWPDILASDAGTALRVGDVPDGSPVLCLMVHIDSAAPPAALGVRGAVRWTSSGPGLLEVSAPEADKVSAVASVLADLGIGWERVVAFGDAPNDTGLLAAAGLGVAVANASADVREAADALTACNDDDGVAAWLEGMCLCHV</sequence>
<accession>A0A1I2HG01</accession>
<dbReference type="SUPFAM" id="SSF56784">
    <property type="entry name" value="HAD-like"/>
    <property type="match status" value="1"/>
</dbReference>
<dbReference type="PANTHER" id="PTHR10000:SF8">
    <property type="entry name" value="HAD SUPERFAMILY HYDROLASE-LIKE, TYPE 3"/>
    <property type="match status" value="1"/>
</dbReference>
<dbReference type="OrthoDB" id="3180855at2"/>
<dbReference type="Gene3D" id="3.30.1240.10">
    <property type="match status" value="2"/>
</dbReference>
<organism evidence="1 2">
    <name type="scientific">Streptomyces mirabilis</name>
    <dbReference type="NCBI Taxonomy" id="68239"/>
    <lineage>
        <taxon>Bacteria</taxon>
        <taxon>Bacillati</taxon>
        <taxon>Actinomycetota</taxon>
        <taxon>Actinomycetes</taxon>
        <taxon>Kitasatosporales</taxon>
        <taxon>Streptomycetaceae</taxon>
        <taxon>Streptomyces</taxon>
    </lineage>
</organism>
<dbReference type="PANTHER" id="PTHR10000">
    <property type="entry name" value="PHOSPHOSERINE PHOSPHATASE"/>
    <property type="match status" value="1"/>
</dbReference>
<evidence type="ECO:0000313" key="1">
    <source>
        <dbReference type="EMBL" id="SFF28230.1"/>
    </source>
</evidence>
<dbReference type="InterPro" id="IPR036412">
    <property type="entry name" value="HAD-like_sf"/>
</dbReference>
<dbReference type="EMBL" id="FONR01000005">
    <property type="protein sequence ID" value="SFF28230.1"/>
    <property type="molecule type" value="Genomic_DNA"/>
</dbReference>
<protein>
    <submittedName>
        <fullName evidence="1">Uncharacterized protein</fullName>
    </submittedName>
</protein>
<dbReference type="AlphaFoldDB" id="A0A1I2HG01"/>
<evidence type="ECO:0000313" key="2">
    <source>
        <dbReference type="Proteomes" id="UP000181942"/>
    </source>
</evidence>
<dbReference type="GO" id="GO:0005829">
    <property type="term" value="C:cytosol"/>
    <property type="evidence" value="ECO:0007669"/>
    <property type="project" value="TreeGrafter"/>
</dbReference>
<dbReference type="PROSITE" id="PS01228">
    <property type="entry name" value="COF_1"/>
    <property type="match status" value="1"/>
</dbReference>
<dbReference type="InterPro" id="IPR023214">
    <property type="entry name" value="HAD_sf"/>
</dbReference>
<dbReference type="GO" id="GO:0000287">
    <property type="term" value="F:magnesium ion binding"/>
    <property type="evidence" value="ECO:0007669"/>
    <property type="project" value="TreeGrafter"/>
</dbReference>
<dbReference type="Gene3D" id="3.40.50.1000">
    <property type="entry name" value="HAD superfamily/HAD-like"/>
    <property type="match status" value="2"/>
</dbReference>
<dbReference type="Proteomes" id="UP000181942">
    <property type="component" value="Unassembled WGS sequence"/>
</dbReference>
<dbReference type="Pfam" id="PF08282">
    <property type="entry name" value="Hydrolase_3"/>
    <property type="match status" value="2"/>
</dbReference>
<dbReference type="GO" id="GO:0016791">
    <property type="term" value="F:phosphatase activity"/>
    <property type="evidence" value="ECO:0007669"/>
    <property type="project" value="TreeGrafter"/>
</dbReference>
<proteinExistence type="predicted"/>
<reference evidence="1 2" key="1">
    <citation type="submission" date="2016-10" db="EMBL/GenBank/DDBJ databases">
        <authorList>
            <person name="de Groot N.N."/>
        </authorList>
    </citation>
    <scope>NUCLEOTIDE SEQUENCE [LARGE SCALE GENOMIC DNA]</scope>
    <source>
        <strain evidence="1 2">OK461</strain>
    </source>
</reference>
<name>A0A1I2HG01_9ACTN</name>
<gene>
    <name evidence="1" type="ORF">SAMN02787118_105104</name>
</gene>